<organism evidence="2 3">
    <name type="scientific">Thermococcus radiotolerans</name>
    <dbReference type="NCBI Taxonomy" id="187880"/>
    <lineage>
        <taxon>Archaea</taxon>
        <taxon>Methanobacteriati</taxon>
        <taxon>Methanobacteriota</taxon>
        <taxon>Thermococci</taxon>
        <taxon>Thermococcales</taxon>
        <taxon>Thermococcaceae</taxon>
        <taxon>Thermococcus</taxon>
    </lineage>
</organism>
<proteinExistence type="predicted"/>
<evidence type="ECO:0008006" key="4">
    <source>
        <dbReference type="Google" id="ProtNLM"/>
    </source>
</evidence>
<dbReference type="EMBL" id="CP015106">
    <property type="protein sequence ID" value="ASJ14100.1"/>
    <property type="molecule type" value="Genomic_DNA"/>
</dbReference>
<dbReference type="AlphaFoldDB" id="A0A2Z2N0W4"/>
<dbReference type="KEGG" id="trl:A3L10_02730"/>
<dbReference type="RefSeq" id="WP_088866291.1">
    <property type="nucleotide sequence ID" value="NZ_CP015106.1"/>
</dbReference>
<dbReference type="Proteomes" id="UP000250085">
    <property type="component" value="Chromosome"/>
</dbReference>
<keyword evidence="1" id="KW-0472">Membrane</keyword>
<accession>A0A2Z2N0W4</accession>
<dbReference type="OrthoDB" id="88835at2157"/>
<name>A0A2Z2N0W4_9EURY</name>
<gene>
    <name evidence="2" type="ORF">A3L10_02730</name>
</gene>
<feature type="transmembrane region" description="Helical" evidence="1">
    <location>
        <begin position="295"/>
        <end position="317"/>
    </location>
</feature>
<dbReference type="GeneID" id="33327727"/>
<protein>
    <recommendedName>
        <fullName evidence="4">Zinc ribbon domain-containing protein</fullName>
    </recommendedName>
</protein>
<reference evidence="2 3" key="1">
    <citation type="submission" date="2016-04" db="EMBL/GenBank/DDBJ databases">
        <title>Complete genome sequence of Thermococcus radiotolerans type strain EJ2.</title>
        <authorList>
            <person name="Oger P.M."/>
        </authorList>
    </citation>
    <scope>NUCLEOTIDE SEQUENCE [LARGE SCALE GENOMIC DNA]</scope>
    <source>
        <strain evidence="2 3">EJ2</strain>
    </source>
</reference>
<evidence type="ECO:0000256" key="1">
    <source>
        <dbReference type="SAM" id="Phobius"/>
    </source>
</evidence>
<feature type="transmembrane region" description="Helical" evidence="1">
    <location>
        <begin position="271"/>
        <end position="289"/>
    </location>
</feature>
<keyword evidence="1" id="KW-1133">Transmembrane helix</keyword>
<sequence length="338" mass="37960">MEAIEFKCERCGAPLEVSPETIVAICPYCGFPNHVSGNLKTENIYIVPTIDKNAIAKAFWDRVNRDFDLKRMKEQIEIVDIEGHYAPYWVGSVHVEGDVEYMVREEECHTDSEGETHCHTVERHYHDYVDEVLSLIGSARRQIKSFGVDDIIVHYSRAKPKGKKLLELDEDQWGKIKLEILNTEIDETQAKMIMREDAIDVIRDRYSAKADRIERFDITADEPQNVSLILLPMWTVYYKHENSIFHAVFAGWDGRDVAATEPMPIWRRAQYMAGVVLGVIIGAAGAAYGGANGSALVSVLSLILGAGASGYFGSLVLEGQRTERSTGIMGHFTGAFKR</sequence>
<evidence type="ECO:0000313" key="2">
    <source>
        <dbReference type="EMBL" id="ASJ14100.1"/>
    </source>
</evidence>
<evidence type="ECO:0000313" key="3">
    <source>
        <dbReference type="Proteomes" id="UP000250085"/>
    </source>
</evidence>
<keyword evidence="3" id="KW-1185">Reference proteome</keyword>
<dbReference type="Gene3D" id="2.20.28.30">
    <property type="entry name" value="RNA polymerase ii, chain L"/>
    <property type="match status" value="1"/>
</dbReference>
<keyword evidence="1" id="KW-0812">Transmembrane</keyword>